<evidence type="ECO:0000256" key="1">
    <source>
        <dbReference type="SAM" id="Phobius"/>
    </source>
</evidence>
<gene>
    <name evidence="2" type="ORF">BN1321_260289</name>
</gene>
<name>A0A0U1MME4_STAAU</name>
<dbReference type="AlphaFoldDB" id="A0A0U1MME4"/>
<keyword evidence="1" id="KW-1133">Transmembrane helix</keyword>
<proteinExistence type="predicted"/>
<feature type="transmembrane region" description="Helical" evidence="1">
    <location>
        <begin position="6"/>
        <end position="24"/>
    </location>
</feature>
<keyword evidence="1" id="KW-0472">Membrane</keyword>
<sequence>MSSSNYIFYYVYFPQSSALIMIYLRTDARSFKMAYNFVMI</sequence>
<keyword evidence="1" id="KW-0812">Transmembrane</keyword>
<reference evidence="2 3" key="1">
    <citation type="submission" date="2015-04" db="EMBL/GenBank/DDBJ databases">
        <authorList>
            <person name="Syromyatnikov M.Y."/>
            <person name="Popov V.N."/>
        </authorList>
    </citation>
    <scope>NUCLEOTIDE SEQUENCE [LARGE SCALE GENOMIC DNA]</scope>
    <source>
        <strain evidence="2 3">AH1</strain>
    </source>
</reference>
<dbReference type="Proteomes" id="UP000039437">
    <property type="component" value="Unassembled WGS sequence"/>
</dbReference>
<protein>
    <submittedName>
        <fullName evidence="2">Uncharacterized protein</fullName>
    </submittedName>
</protein>
<evidence type="ECO:0000313" key="3">
    <source>
        <dbReference type="Proteomes" id="UP000039437"/>
    </source>
</evidence>
<accession>A0A0U1MME4</accession>
<organism evidence="2 3">
    <name type="scientific">Staphylococcus aureus</name>
    <dbReference type="NCBI Taxonomy" id="1280"/>
    <lineage>
        <taxon>Bacteria</taxon>
        <taxon>Bacillati</taxon>
        <taxon>Bacillota</taxon>
        <taxon>Bacilli</taxon>
        <taxon>Bacillales</taxon>
        <taxon>Staphylococcaceae</taxon>
        <taxon>Staphylococcus</taxon>
    </lineage>
</organism>
<dbReference type="EMBL" id="CVOQ01000019">
    <property type="protein sequence ID" value="CRI12267.1"/>
    <property type="molecule type" value="Genomic_DNA"/>
</dbReference>
<evidence type="ECO:0000313" key="2">
    <source>
        <dbReference type="EMBL" id="CRI12267.1"/>
    </source>
</evidence>